<keyword evidence="2" id="KW-1185">Reference proteome</keyword>
<accession>A0A1W2CRY1</accession>
<reference evidence="1 2" key="1">
    <citation type="submission" date="2017-04" db="EMBL/GenBank/DDBJ databases">
        <authorList>
            <person name="Afonso C.L."/>
            <person name="Miller P.J."/>
            <person name="Scott M.A."/>
            <person name="Spackman E."/>
            <person name="Goraichik I."/>
            <person name="Dimitrov K.M."/>
            <person name="Suarez D.L."/>
            <person name="Swayne D.E."/>
        </authorList>
    </citation>
    <scope>NUCLEOTIDE SEQUENCE [LARGE SCALE GENOMIC DNA]</scope>
    <source>
        <strain evidence="1 2">DSM 21164</strain>
    </source>
</reference>
<dbReference type="RefSeq" id="WP_084063148.1">
    <property type="nucleotide sequence ID" value="NZ_FWXO01000008.1"/>
</dbReference>
<name>A0A1W2CRY1_9FLAO</name>
<gene>
    <name evidence="1" type="ORF">SAMN05660703_3181</name>
</gene>
<dbReference type="AlphaFoldDB" id="A0A1W2CRY1"/>
<organism evidence="1 2">
    <name type="scientific">Cellulophaga tyrosinoxydans</name>
    <dbReference type="NCBI Taxonomy" id="504486"/>
    <lineage>
        <taxon>Bacteria</taxon>
        <taxon>Pseudomonadati</taxon>
        <taxon>Bacteroidota</taxon>
        <taxon>Flavobacteriia</taxon>
        <taxon>Flavobacteriales</taxon>
        <taxon>Flavobacteriaceae</taxon>
        <taxon>Cellulophaga</taxon>
    </lineage>
</organism>
<sequence length="86" mass="9928">MSRKFKPGEWVKAKGKLTAPKMQVLKYISRKDKLLGVIDNDTYLECVWYKNGERKSAIFHQNNLIKSIDGNGLFITNTPTQKLRLT</sequence>
<dbReference type="OrthoDB" id="1446120at2"/>
<evidence type="ECO:0000313" key="1">
    <source>
        <dbReference type="EMBL" id="SMC87953.1"/>
    </source>
</evidence>
<evidence type="ECO:0000313" key="2">
    <source>
        <dbReference type="Proteomes" id="UP000192360"/>
    </source>
</evidence>
<dbReference type="Proteomes" id="UP000192360">
    <property type="component" value="Unassembled WGS sequence"/>
</dbReference>
<protein>
    <submittedName>
        <fullName evidence="1">Uncharacterized protein</fullName>
    </submittedName>
</protein>
<dbReference type="STRING" id="504486.SAMN05660703_3181"/>
<proteinExistence type="predicted"/>
<dbReference type="EMBL" id="FWXO01000008">
    <property type="protein sequence ID" value="SMC87953.1"/>
    <property type="molecule type" value="Genomic_DNA"/>
</dbReference>